<name>A0A7C8MB91_9PLEO</name>
<evidence type="ECO:0000256" key="1">
    <source>
        <dbReference type="SAM" id="MobiDB-lite"/>
    </source>
</evidence>
<gene>
    <name evidence="2" type="ORF">BDV95DRAFT_605942</name>
</gene>
<feature type="region of interest" description="Disordered" evidence="1">
    <location>
        <begin position="94"/>
        <end position="115"/>
    </location>
</feature>
<reference evidence="2 3" key="1">
    <citation type="submission" date="2020-01" db="EMBL/GenBank/DDBJ databases">
        <authorList>
            <consortium name="DOE Joint Genome Institute"/>
            <person name="Haridas S."/>
            <person name="Albert R."/>
            <person name="Binder M."/>
            <person name="Bloem J."/>
            <person name="Labutti K."/>
            <person name="Salamov A."/>
            <person name="Andreopoulos B."/>
            <person name="Baker S.E."/>
            <person name="Barry K."/>
            <person name="Bills G."/>
            <person name="Bluhm B.H."/>
            <person name="Cannon C."/>
            <person name="Castanera R."/>
            <person name="Culley D.E."/>
            <person name="Daum C."/>
            <person name="Ezra D."/>
            <person name="Gonzalez J.B."/>
            <person name="Henrissat B."/>
            <person name="Kuo A."/>
            <person name="Liang C."/>
            <person name="Lipzen A."/>
            <person name="Lutzoni F."/>
            <person name="Magnuson J."/>
            <person name="Mondo S."/>
            <person name="Nolan M."/>
            <person name="Ohm R."/>
            <person name="Pangilinan J."/>
            <person name="Park H.-J.H."/>
            <person name="Ramirez L."/>
            <person name="Alfaro M."/>
            <person name="Sun H."/>
            <person name="Tritt A."/>
            <person name="Yoshinaga Y."/>
            <person name="Zwiers L.-H.L."/>
            <person name="Turgeon B.G."/>
            <person name="Goodwin S.B."/>
            <person name="Spatafora J.W."/>
            <person name="Crous P.W."/>
            <person name="Grigoriev I.V."/>
        </authorList>
    </citation>
    <scope>NUCLEOTIDE SEQUENCE [LARGE SCALE GENOMIC DNA]</scope>
    <source>
        <strain evidence="2 3">CBS 611.86</strain>
    </source>
</reference>
<keyword evidence="3" id="KW-1185">Reference proteome</keyword>
<proteinExistence type="predicted"/>
<dbReference type="EMBL" id="JAADJZ010000009">
    <property type="protein sequence ID" value="KAF2872315.1"/>
    <property type="molecule type" value="Genomic_DNA"/>
</dbReference>
<protein>
    <submittedName>
        <fullName evidence="2">Uncharacterized protein</fullName>
    </submittedName>
</protein>
<sequence length="235" mass="26853">MARLIVARYSDDGELDLRKELPGYEALFGDMNSLGWKNRSDFIKSLSEEFRKDITYELDIYLTRNVEFSCRFQTVMSSLFGDKVIFWTAHKRLSRPTPPDPKAYNSPPGTESSGIKLSLADPPYAPMAMEYALQLQPEYYAPRITSNMARQDDIILHPGKKGFTWGDTSNYVTLAWNISDCVALHLRKVRDYFKGGETWPVFRLIGPCYHLSPMSIRTLVFSNQPSTGFVTLIII</sequence>
<accession>A0A7C8MB91</accession>
<evidence type="ECO:0000313" key="2">
    <source>
        <dbReference type="EMBL" id="KAF2872315.1"/>
    </source>
</evidence>
<comment type="caution">
    <text evidence="2">The sequence shown here is derived from an EMBL/GenBank/DDBJ whole genome shotgun (WGS) entry which is preliminary data.</text>
</comment>
<dbReference type="AlphaFoldDB" id="A0A7C8MB91"/>
<organism evidence="2 3">
    <name type="scientific">Massariosphaeria phaeospora</name>
    <dbReference type="NCBI Taxonomy" id="100035"/>
    <lineage>
        <taxon>Eukaryota</taxon>
        <taxon>Fungi</taxon>
        <taxon>Dikarya</taxon>
        <taxon>Ascomycota</taxon>
        <taxon>Pezizomycotina</taxon>
        <taxon>Dothideomycetes</taxon>
        <taxon>Pleosporomycetidae</taxon>
        <taxon>Pleosporales</taxon>
        <taxon>Pleosporales incertae sedis</taxon>
        <taxon>Massariosphaeria</taxon>
    </lineage>
</organism>
<evidence type="ECO:0000313" key="3">
    <source>
        <dbReference type="Proteomes" id="UP000481861"/>
    </source>
</evidence>
<dbReference type="Proteomes" id="UP000481861">
    <property type="component" value="Unassembled WGS sequence"/>
</dbReference>